<dbReference type="RefSeq" id="WP_406583257.1">
    <property type="nucleotide sequence ID" value="NZ_JBJHQH010000028.1"/>
</dbReference>
<comment type="catalytic activity">
    <reaction evidence="1">
        <text>ATP + protein L-histidine = ADP + protein N-phospho-L-histidine.</text>
        <dbReference type="EC" id="2.7.13.3"/>
    </reaction>
</comment>
<gene>
    <name evidence="10" type="ORF">ACJEBI_25435</name>
</gene>
<evidence type="ECO:0000256" key="6">
    <source>
        <dbReference type="ARBA" id="ARBA00022777"/>
    </source>
</evidence>
<dbReference type="Gene3D" id="3.30.450.280">
    <property type="entry name" value="GAF domain"/>
    <property type="match status" value="1"/>
</dbReference>
<evidence type="ECO:0000256" key="3">
    <source>
        <dbReference type="ARBA" id="ARBA00022553"/>
    </source>
</evidence>
<dbReference type="EC" id="2.7.13.3" evidence="2"/>
<organism evidence="10 11">
    <name type="scientific">Bacillus salipaludis</name>
    <dbReference type="NCBI Taxonomy" id="2547811"/>
    <lineage>
        <taxon>Bacteria</taxon>
        <taxon>Bacillati</taxon>
        <taxon>Bacillota</taxon>
        <taxon>Bacilli</taxon>
        <taxon>Bacillales</taxon>
        <taxon>Bacillaceae</taxon>
        <taxon>Bacillus</taxon>
    </lineage>
</organism>
<protein>
    <recommendedName>
        <fullName evidence="2">histidine kinase</fullName>
        <ecNumber evidence="2">2.7.13.3</ecNumber>
    </recommendedName>
</protein>
<evidence type="ECO:0000256" key="2">
    <source>
        <dbReference type="ARBA" id="ARBA00012438"/>
    </source>
</evidence>
<name>A0ABW8RMQ3_9BACI</name>
<dbReference type="Gene3D" id="3.30.565.10">
    <property type="entry name" value="Histidine kinase-like ATPase, C-terminal domain"/>
    <property type="match status" value="1"/>
</dbReference>
<comment type="caution">
    <text evidence="10">The sequence shown here is derived from an EMBL/GenBank/DDBJ whole genome shotgun (WGS) entry which is preliminary data.</text>
</comment>
<keyword evidence="8" id="KW-0902">Two-component regulatory system</keyword>
<keyword evidence="6 10" id="KW-0418">Kinase</keyword>
<dbReference type="PANTHER" id="PTHR41523">
    <property type="entry name" value="TWO-COMPONENT SYSTEM SENSOR PROTEIN"/>
    <property type="match status" value="1"/>
</dbReference>
<dbReference type="Proteomes" id="UP001623041">
    <property type="component" value="Unassembled WGS sequence"/>
</dbReference>
<dbReference type="Pfam" id="PF02518">
    <property type="entry name" value="HATPase_c"/>
    <property type="match status" value="1"/>
</dbReference>
<dbReference type="SUPFAM" id="SSF55874">
    <property type="entry name" value="ATPase domain of HSP90 chaperone/DNA topoisomerase II/histidine kinase"/>
    <property type="match status" value="1"/>
</dbReference>
<dbReference type="Pfam" id="PF12282">
    <property type="entry name" value="GAF_PdtaS"/>
    <property type="match status" value="1"/>
</dbReference>
<dbReference type="Gene3D" id="3.30.450.20">
    <property type="entry name" value="PAS domain"/>
    <property type="match status" value="1"/>
</dbReference>
<dbReference type="InterPro" id="IPR036890">
    <property type="entry name" value="HATPase_C_sf"/>
</dbReference>
<evidence type="ECO:0000313" key="10">
    <source>
        <dbReference type="EMBL" id="MFK9094804.1"/>
    </source>
</evidence>
<evidence type="ECO:0000256" key="5">
    <source>
        <dbReference type="ARBA" id="ARBA00022741"/>
    </source>
</evidence>
<dbReference type="GO" id="GO:0004673">
    <property type="term" value="F:protein histidine kinase activity"/>
    <property type="evidence" value="ECO:0007669"/>
    <property type="project" value="UniProtKB-EC"/>
</dbReference>
<dbReference type="InterPro" id="IPR003594">
    <property type="entry name" value="HATPase_dom"/>
</dbReference>
<evidence type="ECO:0000256" key="4">
    <source>
        <dbReference type="ARBA" id="ARBA00022679"/>
    </source>
</evidence>
<keyword evidence="7" id="KW-0067">ATP-binding</keyword>
<evidence type="ECO:0000256" key="1">
    <source>
        <dbReference type="ARBA" id="ARBA00000085"/>
    </source>
</evidence>
<evidence type="ECO:0000256" key="8">
    <source>
        <dbReference type="ARBA" id="ARBA00023012"/>
    </source>
</evidence>
<keyword evidence="5" id="KW-0547">Nucleotide-binding</keyword>
<dbReference type="InterPro" id="IPR022066">
    <property type="entry name" value="PdtaS_GAF"/>
</dbReference>
<feature type="domain" description="Histidine kinase" evidence="9">
    <location>
        <begin position="280"/>
        <end position="472"/>
    </location>
</feature>
<keyword evidence="3" id="KW-0597">Phosphoprotein</keyword>
<reference evidence="10 11" key="1">
    <citation type="submission" date="2024-11" db="EMBL/GenBank/DDBJ databases">
        <authorList>
            <person name="Lucas J.A."/>
        </authorList>
    </citation>
    <scope>NUCLEOTIDE SEQUENCE [LARGE SCALE GENOMIC DNA]</scope>
    <source>
        <strain evidence="10 11">Z 5.4</strain>
    </source>
</reference>
<dbReference type="InterPro" id="IPR038424">
    <property type="entry name" value="H_kinase_PdtaS_GAF_sf"/>
</dbReference>
<keyword evidence="11" id="KW-1185">Reference proteome</keyword>
<evidence type="ECO:0000259" key="9">
    <source>
        <dbReference type="PROSITE" id="PS50109"/>
    </source>
</evidence>
<evidence type="ECO:0000313" key="11">
    <source>
        <dbReference type="Proteomes" id="UP001623041"/>
    </source>
</evidence>
<dbReference type="PROSITE" id="PS50109">
    <property type="entry name" value="HIS_KIN"/>
    <property type="match status" value="1"/>
</dbReference>
<dbReference type="Pfam" id="PF07568">
    <property type="entry name" value="HisKA_2"/>
    <property type="match status" value="1"/>
</dbReference>
<sequence>MKYNRVEELCSLHTNLSVADVQKISEIVVTLPLIADLNKANVFVDCPTKDGKHALVVAEAVPKTTKSVYKKTVVGKLVYEAFEPSVLFTLRTGKPMFLNRALTQEGKTVDQSVVPIIANDNRIIGTLIMEKDISEQVRYQQKMEALSEATKTLSGILIGMTENRPIIPEVIEESLFFIDQEGKILYSNPAASNLIQEIGKGDFTPGDLLIDYFPIIKGILNDSEELLVQEVNILNKVFQVKKITLGQHVKSNGIFVIFKNITELREKERELIVKSVAIREIHHRVKNNLQTVASLLRLQIRRGLPEESKVHFVESLNRISSIASVHEIILANSSVDDVDIYSLIEKIGNMLVVEAEHENQKVSISYSGPPHLLIKSNKAVSVALVINELIQNCVKHAFNSINEGKISVQFAQYGNEIHVQVIDNGKGYTPKSKNSLGLEIVGMIVKHDLSGDFSIGPAETGTIALVRFPIDREVVEE</sequence>
<dbReference type="InterPro" id="IPR005467">
    <property type="entry name" value="His_kinase_dom"/>
</dbReference>
<accession>A0ABW8RMQ3</accession>
<dbReference type="InterPro" id="IPR011495">
    <property type="entry name" value="Sig_transdc_His_kin_sub2_dim/P"/>
</dbReference>
<keyword evidence="4 10" id="KW-0808">Transferase</keyword>
<proteinExistence type="predicted"/>
<evidence type="ECO:0000256" key="7">
    <source>
        <dbReference type="ARBA" id="ARBA00022840"/>
    </source>
</evidence>
<dbReference type="EMBL" id="JBJHQH010000028">
    <property type="protein sequence ID" value="MFK9094804.1"/>
    <property type="molecule type" value="Genomic_DNA"/>
</dbReference>
<dbReference type="PANTHER" id="PTHR41523:SF8">
    <property type="entry name" value="ETHYLENE RESPONSE SENSOR PROTEIN"/>
    <property type="match status" value="1"/>
</dbReference>